<keyword evidence="1" id="KW-1133">Transmembrane helix</keyword>
<feature type="transmembrane region" description="Helical" evidence="1">
    <location>
        <begin position="858"/>
        <end position="880"/>
    </location>
</feature>
<feature type="transmembrane region" description="Helical" evidence="1">
    <location>
        <begin position="522"/>
        <end position="545"/>
    </location>
</feature>
<dbReference type="Gene3D" id="3.30.2090.10">
    <property type="entry name" value="Multidrug efflux transporter AcrB TolC docking domain, DN and DC subdomains"/>
    <property type="match status" value="2"/>
</dbReference>
<dbReference type="PRINTS" id="PR00702">
    <property type="entry name" value="ACRIFLAVINRP"/>
</dbReference>
<proteinExistence type="predicted"/>
<dbReference type="Proteomes" id="UP000031967">
    <property type="component" value="Unassembled WGS sequence"/>
</dbReference>
<dbReference type="EMBL" id="JXAK01000009">
    <property type="protein sequence ID" value="KIL41451.1"/>
    <property type="molecule type" value="Genomic_DNA"/>
</dbReference>
<dbReference type="PANTHER" id="PTHR32063">
    <property type="match status" value="1"/>
</dbReference>
<comment type="caution">
    <text evidence="2">The sequence shown here is derived from an EMBL/GenBank/DDBJ whole genome shotgun (WGS) entry which is preliminary data.</text>
</comment>
<evidence type="ECO:0000256" key="1">
    <source>
        <dbReference type="SAM" id="Phobius"/>
    </source>
</evidence>
<evidence type="ECO:0000313" key="2">
    <source>
        <dbReference type="EMBL" id="KIL41451.1"/>
    </source>
</evidence>
<feature type="transmembrane region" description="Helical" evidence="1">
    <location>
        <begin position="962"/>
        <end position="980"/>
    </location>
</feature>
<feature type="transmembrane region" description="Helical" evidence="1">
    <location>
        <begin position="428"/>
        <end position="454"/>
    </location>
</feature>
<dbReference type="PANTHER" id="PTHR32063:SF0">
    <property type="entry name" value="SWARMING MOTILITY PROTEIN SWRC"/>
    <property type="match status" value="1"/>
</dbReference>
<evidence type="ECO:0000313" key="3">
    <source>
        <dbReference type="Proteomes" id="UP000031967"/>
    </source>
</evidence>
<reference evidence="2 3" key="1">
    <citation type="submission" date="2014-12" db="EMBL/GenBank/DDBJ databases">
        <title>Draft genome sequence of Paenibacillus kamchatkensis strain B-2647.</title>
        <authorList>
            <person name="Karlyshev A.V."/>
            <person name="Kudryashova E.B."/>
        </authorList>
    </citation>
    <scope>NUCLEOTIDE SEQUENCE [LARGE SCALE GENOMIC DNA]</scope>
    <source>
        <strain evidence="2 3">VKM B-2647</strain>
    </source>
</reference>
<dbReference type="Gene3D" id="1.20.1640.10">
    <property type="entry name" value="Multidrug efflux transporter AcrB transmembrane domain"/>
    <property type="match status" value="2"/>
</dbReference>
<feature type="transmembrane region" description="Helical" evidence="1">
    <location>
        <begin position="330"/>
        <end position="349"/>
    </location>
</feature>
<sequence length="1047" mass="113298">MMKLTNFAMKNVAVVFILILLLIGGGTYSASSLKVEQFPAISFPFVAVVTQYNAPPSDVLDQVTKPLEKAVAGISGLQNLISSSDDNISSIFITLEGNQKPEDIKKDVESLISGVKLPDGAQKPKVMTAGFASAPIYYLAVYGENGMNQTDLDKAYKDTILPGFGSIKGIDHVVSVGNAEATMTIKLDAGALSNYGFTPAQAVGMLQSALVSSPAGTVDFNGNTEMVRIKGQINTVYNLQNMPLTTPKGDTLVLRQIAKVEAINEATYYARLSGQPAIGVLLYKTNEANAVEFAAAADKLMEGWEKTLPGVKFLSIYNQADGVKESVNGMLEEGIMGAVLASLMILLFLRNVRMTLIVLVSIPLSLLITLMLMAMLDTSLNIMTLGGMAIAIGRVVDDSIVVIENIYSQLVKRQERHESVIQFATEQVASAITSSTITTVGVFGPLAFVTGIIGSFFLPFAITIVCAILSSLLVALTVIPMLAKLLVLRTKRLPHHDENRVGPIIRRYKNIMNWTLARPKRTLLLAFLAFMITCVVTVPNLPVAVMGGDEAQKQMYFNIKMPKETSFETMDAKSKQLEQMMLSDKDAGGKPVFHYVETLVGYYDQRAFRNVSQTDRIAYTATMFAEANESVDAKKTAKEWKEKLQAELPKGSEVEGDTFSNGAPTGSDADFSYALKGDDEQYLMQAVQMVKEKMKEFPELQDIKDSMAEMKKQIEITVDENKARQYGASSGSVLSTVHSWIAEEKLGDMKFDNTVFKTKVMIDPSFKNSVKAIGDFTMKTQTGAVIKLSDIAKVAEVQAPVSISREMQSQTLKVNARIDSKDKGGVSAKVSAALNQLQLPPGITHELQGASDDIQKSFIQMFLAMGASIFIVYLIMVLAFGNASAPFAILFSLPLAAIGGLIGLLVTRLTLDATALIGFLMLIGIVVTNAIVLIDRVQQLREQGYGVREALLEAGVTRLRPIIMTAGATIIALLPLALGFSKGTVISKGLAVVVIGGLTTSTLLTLIVVPIVYEIIEAFKGRVHRMFHRNSEPAAGEKAATSIQLRG</sequence>
<dbReference type="Gene3D" id="3.30.70.1440">
    <property type="entry name" value="Multidrug efflux transporter AcrB pore domain"/>
    <property type="match status" value="1"/>
</dbReference>
<accession>A0ABR5AKF0</accession>
<keyword evidence="1" id="KW-0472">Membrane</keyword>
<feature type="transmembrane region" description="Helical" evidence="1">
    <location>
        <begin position="382"/>
        <end position="407"/>
    </location>
</feature>
<feature type="transmembrane region" description="Helical" evidence="1">
    <location>
        <begin position="992"/>
        <end position="1016"/>
    </location>
</feature>
<dbReference type="InterPro" id="IPR027463">
    <property type="entry name" value="AcrB_DN_DC_subdom"/>
</dbReference>
<dbReference type="RefSeq" id="WP_041046963.1">
    <property type="nucleotide sequence ID" value="NZ_JXAK01000009.1"/>
</dbReference>
<name>A0ABR5AKF0_9BACL</name>
<feature type="transmembrane region" description="Helical" evidence="1">
    <location>
        <begin position="356"/>
        <end position="376"/>
    </location>
</feature>
<keyword evidence="3" id="KW-1185">Reference proteome</keyword>
<dbReference type="Gene3D" id="3.30.70.1320">
    <property type="entry name" value="Multidrug efflux transporter AcrB pore domain like"/>
    <property type="match status" value="1"/>
</dbReference>
<dbReference type="SUPFAM" id="SSF82693">
    <property type="entry name" value="Multidrug efflux transporter AcrB pore domain, PN1, PN2, PC1 and PC2 subdomains"/>
    <property type="match status" value="2"/>
</dbReference>
<feature type="transmembrane region" description="Helical" evidence="1">
    <location>
        <begin position="460"/>
        <end position="483"/>
    </location>
</feature>
<feature type="transmembrane region" description="Helical" evidence="1">
    <location>
        <begin position="913"/>
        <end position="934"/>
    </location>
</feature>
<dbReference type="Gene3D" id="3.30.70.1430">
    <property type="entry name" value="Multidrug efflux transporter AcrB pore domain"/>
    <property type="match status" value="2"/>
</dbReference>
<dbReference type="SUPFAM" id="SSF82714">
    <property type="entry name" value="Multidrug efflux transporter AcrB TolC docking domain, DN and DC subdomains"/>
    <property type="match status" value="2"/>
</dbReference>
<feature type="transmembrane region" description="Helical" evidence="1">
    <location>
        <begin position="887"/>
        <end position="907"/>
    </location>
</feature>
<dbReference type="SUPFAM" id="SSF82866">
    <property type="entry name" value="Multidrug efflux transporter AcrB transmembrane domain"/>
    <property type="match status" value="2"/>
</dbReference>
<organism evidence="2 3">
    <name type="scientific">Gordoniibacillus kamchatkensis</name>
    <dbReference type="NCBI Taxonomy" id="1590651"/>
    <lineage>
        <taxon>Bacteria</taxon>
        <taxon>Bacillati</taxon>
        <taxon>Bacillota</taxon>
        <taxon>Bacilli</taxon>
        <taxon>Bacillales</taxon>
        <taxon>Paenibacillaceae</taxon>
        <taxon>Gordoniibacillus</taxon>
    </lineage>
</organism>
<protein>
    <submittedName>
        <fullName evidence="2">Transporter</fullName>
    </submittedName>
</protein>
<gene>
    <name evidence="2" type="ORF">SD70_07390</name>
</gene>
<dbReference type="Pfam" id="PF00873">
    <property type="entry name" value="ACR_tran"/>
    <property type="match status" value="1"/>
</dbReference>
<keyword evidence="1" id="KW-0812">Transmembrane</keyword>
<dbReference type="InterPro" id="IPR001036">
    <property type="entry name" value="Acrflvin-R"/>
</dbReference>